<sequence length="198" mass="22274">MGNDINQGLTKLTNLISNNRDILTASIDISRCLPTPLITGVFQGLLNVCDSVRTHQIIVNSESLNDINWVKGMVCPDELTIMFPQNPDLSLDLLSPNLHLLKYLRLLGFVNASFFNMIPDTLESFQLDMRKFNSSTIKLPSKLKMLVIESGVDSYVSHVDYCCVYNDVDWLGLSSRLFRGIMIHTRGKTMLAIHCLPL</sequence>
<gene>
    <name evidence="1" type="ORF">Amon02_000994500</name>
</gene>
<evidence type="ECO:0000313" key="2">
    <source>
        <dbReference type="Proteomes" id="UP001165064"/>
    </source>
</evidence>
<protein>
    <submittedName>
        <fullName evidence="1">Unnamed protein product</fullName>
    </submittedName>
</protein>
<dbReference type="EMBL" id="BSXS01009697">
    <property type="protein sequence ID" value="GME96283.1"/>
    <property type="molecule type" value="Genomic_DNA"/>
</dbReference>
<accession>A0ACB5TWN1</accession>
<dbReference type="Proteomes" id="UP001165064">
    <property type="component" value="Unassembled WGS sequence"/>
</dbReference>
<proteinExistence type="predicted"/>
<evidence type="ECO:0000313" key="1">
    <source>
        <dbReference type="EMBL" id="GME96283.1"/>
    </source>
</evidence>
<comment type="caution">
    <text evidence="1">The sequence shown here is derived from an EMBL/GenBank/DDBJ whole genome shotgun (WGS) entry which is preliminary data.</text>
</comment>
<organism evidence="1 2">
    <name type="scientific">Ambrosiozyma monospora</name>
    <name type="common">Yeast</name>
    <name type="synonym">Endomycopsis monosporus</name>
    <dbReference type="NCBI Taxonomy" id="43982"/>
    <lineage>
        <taxon>Eukaryota</taxon>
        <taxon>Fungi</taxon>
        <taxon>Dikarya</taxon>
        <taxon>Ascomycota</taxon>
        <taxon>Saccharomycotina</taxon>
        <taxon>Pichiomycetes</taxon>
        <taxon>Pichiales</taxon>
        <taxon>Pichiaceae</taxon>
        <taxon>Ambrosiozyma</taxon>
    </lineage>
</organism>
<name>A0ACB5TWN1_AMBMO</name>
<keyword evidence="2" id="KW-1185">Reference proteome</keyword>
<reference evidence="1" key="1">
    <citation type="submission" date="2023-04" db="EMBL/GenBank/DDBJ databases">
        <title>Ambrosiozyma monospora NBRC 10751.</title>
        <authorList>
            <person name="Ichikawa N."/>
            <person name="Sato H."/>
            <person name="Tonouchi N."/>
        </authorList>
    </citation>
    <scope>NUCLEOTIDE SEQUENCE</scope>
    <source>
        <strain evidence="1">NBRC 10751</strain>
    </source>
</reference>